<reference evidence="4 6" key="2">
    <citation type="submission" date="2019-01" db="EMBL/GenBank/DDBJ databases">
        <authorList>
            <person name="Li Y."/>
        </authorList>
    </citation>
    <scope>NUCLEOTIDE SEQUENCE [LARGE SCALE GENOMIC DNA]</scope>
    <source>
        <strain evidence="3 4">07D10-4-3</strain>
        <strain evidence="1 6">2D-5</strain>
        <strain evidence="2">SK2B-1</strain>
    </source>
</reference>
<sequence length="127" mass="13689">MFENLEILRTAQAMATHATQRQNLIAHNVANANTPDFRAKDLTDFAETYRQASGEGMRATRAGHIGAGDAVLRAGSVEDTAEPAPNGNNVSLENELVKSVDVKREHDLALTIYRTSLGILRSSIGKG</sequence>
<evidence type="ECO:0000313" key="5">
    <source>
        <dbReference type="Proteomes" id="UP000284476"/>
    </source>
</evidence>
<dbReference type="NCBIfam" id="NF009270">
    <property type="entry name" value="PRK12627.1"/>
    <property type="match status" value="1"/>
</dbReference>
<reference evidence="4 5" key="1">
    <citation type="submission" date="2019-01" db="EMBL/GenBank/DDBJ databases">
        <title>Sinorhodobacter populi sp. nov. isolated from the symptomatic bark tissue of Populus euramericana canker.</title>
        <authorList>
            <person name="Xu G."/>
        </authorList>
    </citation>
    <scope>NUCLEOTIDE SEQUENCE [LARGE SCALE GENOMIC DNA]</scope>
    <source>
        <strain evidence="3 4">07D10-4-3</strain>
        <strain evidence="1 6">2D-5</strain>
        <strain evidence="2 5">SK2B-1</strain>
    </source>
</reference>
<name>A0A443JSP7_9RHOB</name>
<organism evidence="2 5">
    <name type="scientific">Paenirhodobacter populi</name>
    <dbReference type="NCBI Taxonomy" id="2306993"/>
    <lineage>
        <taxon>Bacteria</taxon>
        <taxon>Pseudomonadati</taxon>
        <taxon>Pseudomonadota</taxon>
        <taxon>Alphaproteobacteria</taxon>
        <taxon>Rhodobacterales</taxon>
        <taxon>Rhodobacter group</taxon>
        <taxon>Paenirhodobacter</taxon>
    </lineage>
</organism>
<dbReference type="Proteomes" id="UP000284451">
    <property type="component" value="Unassembled WGS sequence"/>
</dbReference>
<evidence type="ECO:0000313" key="2">
    <source>
        <dbReference type="EMBL" id="RWR23539.1"/>
    </source>
</evidence>
<dbReference type="AlphaFoldDB" id="A0A443JSP7"/>
<dbReference type="Proteomes" id="UP000285710">
    <property type="component" value="Unassembled WGS sequence"/>
</dbReference>
<dbReference type="EMBL" id="SAUY01000014">
    <property type="protein sequence ID" value="RWR30856.1"/>
    <property type="molecule type" value="Genomic_DNA"/>
</dbReference>
<proteinExistence type="predicted"/>
<comment type="caution">
    <text evidence="2">The sequence shown here is derived from an EMBL/GenBank/DDBJ whole genome shotgun (WGS) entry which is preliminary data.</text>
</comment>
<evidence type="ECO:0000313" key="3">
    <source>
        <dbReference type="EMBL" id="RWR30856.1"/>
    </source>
</evidence>
<protein>
    <submittedName>
        <fullName evidence="2">FlgB family protein</fullName>
    </submittedName>
</protein>
<gene>
    <name evidence="3" type="ORF">D2T29_11940</name>
    <name evidence="2" type="ORF">D2T30_03575</name>
    <name evidence="1" type="ORF">D2T33_09335</name>
</gene>
<keyword evidence="6" id="KW-1185">Reference proteome</keyword>
<accession>A0A443KDU7</accession>
<dbReference type="EMBL" id="SAUZ01000003">
    <property type="protein sequence ID" value="RWR23539.1"/>
    <property type="molecule type" value="Genomic_DNA"/>
</dbReference>
<dbReference type="EMBL" id="SAUW01000008">
    <property type="protein sequence ID" value="RWR12299.1"/>
    <property type="molecule type" value="Genomic_DNA"/>
</dbReference>
<evidence type="ECO:0000313" key="4">
    <source>
        <dbReference type="Proteomes" id="UP000284451"/>
    </source>
</evidence>
<dbReference type="RefSeq" id="WP_128207675.1">
    <property type="nucleotide sequence ID" value="NZ_JBHRSO010000023.1"/>
</dbReference>
<accession>A0A443IVY9</accession>
<accession>A0A443JSP7</accession>
<dbReference type="Proteomes" id="UP000284476">
    <property type="component" value="Unassembled WGS sequence"/>
</dbReference>
<evidence type="ECO:0000313" key="1">
    <source>
        <dbReference type="EMBL" id="RWR12299.1"/>
    </source>
</evidence>
<evidence type="ECO:0000313" key="6">
    <source>
        <dbReference type="Proteomes" id="UP000285710"/>
    </source>
</evidence>